<feature type="chain" id="PRO_5029567179" description="3D (Asp-Asp-Asp) domain-containing protein" evidence="1">
    <location>
        <begin position="17"/>
        <end position="139"/>
    </location>
</feature>
<keyword evidence="1" id="KW-0732">Signal</keyword>
<dbReference type="EMBL" id="JAAGVY010000009">
    <property type="protein sequence ID" value="NEN23208.1"/>
    <property type="molecule type" value="Genomic_DNA"/>
</dbReference>
<dbReference type="AlphaFoldDB" id="A0A7K3WNV8"/>
<feature type="signal peptide" evidence="1">
    <location>
        <begin position="1"/>
        <end position="16"/>
    </location>
</feature>
<keyword evidence="3" id="KW-1185">Reference proteome</keyword>
<reference evidence="2 3" key="1">
    <citation type="submission" date="2020-02" db="EMBL/GenBank/DDBJ databases">
        <title>Out from the shadows clarifying the taxonomy of the family Cryomorphaceae and related taxa by utilizing the GTDB taxonomic framework.</title>
        <authorList>
            <person name="Bowman J.P."/>
        </authorList>
    </citation>
    <scope>NUCLEOTIDE SEQUENCE [LARGE SCALE GENOMIC DNA]</scope>
    <source>
        <strain evidence="2 3">QSSC 1-22</strain>
    </source>
</reference>
<evidence type="ECO:0000313" key="3">
    <source>
        <dbReference type="Proteomes" id="UP000486602"/>
    </source>
</evidence>
<accession>A0A7K3WNV8</accession>
<comment type="caution">
    <text evidence="2">The sequence shown here is derived from an EMBL/GenBank/DDBJ whole genome shotgun (WGS) entry which is preliminary data.</text>
</comment>
<evidence type="ECO:0008006" key="4">
    <source>
        <dbReference type="Google" id="ProtNLM"/>
    </source>
</evidence>
<dbReference type="Proteomes" id="UP000486602">
    <property type="component" value="Unassembled WGS sequence"/>
</dbReference>
<proteinExistence type="predicted"/>
<dbReference type="CDD" id="cd22784">
    <property type="entry name" value="DPBB_MltA_YuiC-like"/>
    <property type="match status" value="1"/>
</dbReference>
<name>A0A7K3WNV8_9FLAO</name>
<protein>
    <recommendedName>
        <fullName evidence="4">3D (Asp-Asp-Asp) domain-containing protein</fullName>
    </recommendedName>
</protein>
<dbReference type="PROSITE" id="PS51257">
    <property type="entry name" value="PROKAR_LIPOPROTEIN"/>
    <property type="match status" value="1"/>
</dbReference>
<gene>
    <name evidence="2" type="ORF">G3O08_06810</name>
</gene>
<organism evidence="2 3">
    <name type="scientific">Cryomorpha ignava</name>
    <dbReference type="NCBI Taxonomy" id="101383"/>
    <lineage>
        <taxon>Bacteria</taxon>
        <taxon>Pseudomonadati</taxon>
        <taxon>Bacteroidota</taxon>
        <taxon>Flavobacteriia</taxon>
        <taxon>Flavobacteriales</taxon>
        <taxon>Cryomorphaceae</taxon>
        <taxon>Cryomorpha</taxon>
    </lineage>
</organism>
<evidence type="ECO:0000256" key="1">
    <source>
        <dbReference type="SAM" id="SignalP"/>
    </source>
</evidence>
<evidence type="ECO:0000313" key="2">
    <source>
        <dbReference type="EMBL" id="NEN23208.1"/>
    </source>
</evidence>
<sequence length="139" mass="15770">MRLISILLVLFLIACAEEPTPNMKCIMVRASAYNSVPYQTRPGSSGTITAWGDTLVDSIPSIAVSRDLIDSGLTYGTMVKIYGYREKFVVNDKMNRRYRNKIDIHFGKDIRAARKFGIKKGVEICWEVPDSTFRKTLEE</sequence>